<accession>A0A3M2LX07</accession>
<organism evidence="2 3">
    <name type="scientific">Actinomadura harenae</name>
    <dbReference type="NCBI Taxonomy" id="2483351"/>
    <lineage>
        <taxon>Bacteria</taxon>
        <taxon>Bacillati</taxon>
        <taxon>Actinomycetota</taxon>
        <taxon>Actinomycetes</taxon>
        <taxon>Streptosporangiales</taxon>
        <taxon>Thermomonosporaceae</taxon>
        <taxon>Actinomadura</taxon>
    </lineage>
</organism>
<evidence type="ECO:0000313" key="2">
    <source>
        <dbReference type="EMBL" id="RMI42104.1"/>
    </source>
</evidence>
<dbReference type="AlphaFoldDB" id="A0A3M2LX07"/>
<dbReference type="Gene3D" id="3.30.470.20">
    <property type="entry name" value="ATP-grasp fold, B domain"/>
    <property type="match status" value="1"/>
</dbReference>
<proteinExistence type="predicted"/>
<feature type="compositionally biased region" description="Polar residues" evidence="1">
    <location>
        <begin position="417"/>
        <end position="426"/>
    </location>
</feature>
<dbReference type="Proteomes" id="UP000282674">
    <property type="component" value="Unassembled WGS sequence"/>
</dbReference>
<dbReference type="EMBL" id="RFFG01000036">
    <property type="protein sequence ID" value="RMI42104.1"/>
    <property type="molecule type" value="Genomic_DNA"/>
</dbReference>
<evidence type="ECO:0000256" key="1">
    <source>
        <dbReference type="SAM" id="MobiDB-lite"/>
    </source>
</evidence>
<evidence type="ECO:0000313" key="3">
    <source>
        <dbReference type="Proteomes" id="UP000282674"/>
    </source>
</evidence>
<comment type="caution">
    <text evidence="2">The sequence shown here is derived from an EMBL/GenBank/DDBJ whole genome shotgun (WGS) entry which is preliminary data.</text>
</comment>
<feature type="region of interest" description="Disordered" evidence="1">
    <location>
        <begin position="417"/>
        <end position="440"/>
    </location>
</feature>
<reference evidence="2 3" key="1">
    <citation type="submission" date="2018-10" db="EMBL/GenBank/DDBJ databases">
        <title>Isolation from soil.</title>
        <authorList>
            <person name="Hu J."/>
        </authorList>
    </citation>
    <scope>NUCLEOTIDE SEQUENCE [LARGE SCALE GENOMIC DNA]</scope>
    <source>
        <strain evidence="2 3">NEAU-Ht49</strain>
    </source>
</reference>
<protein>
    <submittedName>
        <fullName evidence="2">Uncharacterized protein</fullName>
    </submittedName>
</protein>
<keyword evidence="3" id="KW-1185">Reference proteome</keyword>
<name>A0A3M2LX07_9ACTN</name>
<sequence>MPPDGPRDGLAGPGVIVPAAHCTGTRHDTETALAGELAGALTPFLRTLINRRPVVALCTKSTDEPHWRALLESAGAAKVLTVDLTDLTLTERLLGGRRTVTTAIEHLALQHDVARALGGHQLLASFDPGGDAVVLAPDPLEITSIGGRCSLAVKPPVAHLVEHKTLVDGLWDLMGVDRQPSLVCDVTPTLPSQIAALDQGEGVVVSCQRRGHAPTVGGEHIWWVRRGRLPATFPPLTSRDLRARVMPLLVGQPLRLHGMIVGGNVACFPVMELLSLPRPADGTFQWGGSVPARHLPTTARVHLHQVAARAGRWLAAHGYSGGFAIDGIRTDEGYWPTELTGRLTAAFEGVDSAVRVPVYAANLVARAATHAQPSSGTLIEQTTPLLAELLTALTARVLDATRADIYGAATDATSHGTHQLRWTPTGLTAEPSPATGTQNSAGTIALTRNPRGWLLHCQLHAPAPLLPDLPWGSLAPLVYHLSDQVYGTSFGQLDPPFGLPPTPRGVIGPS</sequence>
<gene>
    <name evidence="2" type="ORF">EBO15_20865</name>
</gene>